<organism evidence="1 2">
    <name type="scientific">Legionella israelensis</name>
    <dbReference type="NCBI Taxonomy" id="454"/>
    <lineage>
        <taxon>Bacteria</taxon>
        <taxon>Pseudomonadati</taxon>
        <taxon>Pseudomonadota</taxon>
        <taxon>Gammaproteobacteria</taxon>
        <taxon>Legionellales</taxon>
        <taxon>Legionellaceae</taxon>
        <taxon>Legionella</taxon>
    </lineage>
</organism>
<dbReference type="InterPro" id="IPR001611">
    <property type="entry name" value="Leu-rich_rpt"/>
</dbReference>
<reference evidence="1 2" key="1">
    <citation type="submission" date="2019-03" db="EMBL/GenBank/DDBJ databases">
        <title>Diverse conjugative elements silence natural transformation in Legionella species.</title>
        <authorList>
            <person name="Durieux I."/>
            <person name="Ginevra C."/>
            <person name="Attaiech L."/>
            <person name="Picq K."/>
            <person name="Juan P.A."/>
            <person name="Jarraud S."/>
            <person name="Charpentier X."/>
        </authorList>
    </citation>
    <scope>NUCLEOTIDE SEQUENCE [LARGE SCALE GENOMIC DNA]</scope>
    <source>
        <strain evidence="1 2">HL-0427-4011</strain>
    </source>
</reference>
<dbReference type="GO" id="GO:0005829">
    <property type="term" value="C:cytosol"/>
    <property type="evidence" value="ECO:0007669"/>
    <property type="project" value="TreeGrafter"/>
</dbReference>
<dbReference type="GO" id="GO:0031267">
    <property type="term" value="F:small GTPase binding"/>
    <property type="evidence" value="ECO:0007669"/>
    <property type="project" value="TreeGrafter"/>
</dbReference>
<dbReference type="PANTHER" id="PTHR24113:SF15">
    <property type="entry name" value="NACHT DOMAIN-CONTAINING PROTEIN"/>
    <property type="match status" value="1"/>
</dbReference>
<protein>
    <submittedName>
        <fullName evidence="1">Uncharacterized protein</fullName>
    </submittedName>
</protein>
<accession>A0AAX1EEZ3</accession>
<dbReference type="PROSITE" id="PS51450">
    <property type="entry name" value="LRR"/>
    <property type="match status" value="1"/>
</dbReference>
<dbReference type="GO" id="GO:0048471">
    <property type="term" value="C:perinuclear region of cytoplasm"/>
    <property type="evidence" value="ECO:0007669"/>
    <property type="project" value="TreeGrafter"/>
</dbReference>
<sequence length="557" mass="64434">MPKFVLEKGKLTIVSDARPRRTLATHLSLEEQYSEDFMFYKPKMFAECKDFIAEKGEESIVSVKSDIWDIHYQALFIGIIAQKYPTIEEIDFSHCELRDADVPPILVIFRECSHLKKINLSNNYISNEGALLLLDYILQHLEEIETVDLSDNDIGYPVCDFISKQIASFSTVSINLADNHNPDEVFLSQKNLNEEEQQKAHKYLGELADEFQTGDLLYGLHAGVAEDKGRNPVHEAVKKAIKPQPRHQLLIINPFSDWVINRNNFERAYKKELILFDDFAHRLTPSLYPKEDEPFIKGWSEHKIICKLGILWAKNNNKKIHYILDDLRMELFSAGNRNRADVSVTEAEIKFIARFYDNLKDTVQFWRTDKASGKLVKAEAPWLDPKTRDDWRGYLKAEKSKMRYFPQGSLPTLMFFSAISDRKSYSVKAYHEALELLLSDIVGKTDNYQINALIGKYRSLLIKADTKYKIEQLVFALADEYEQIKENFKDNNLEVLLSNLIKPSGSYSTASEDIRFFYRRGIMERVYGNKVLDMKMLFEMADTLLEADTVKLGTGFD</sequence>
<proteinExistence type="predicted"/>
<dbReference type="GO" id="GO:0005096">
    <property type="term" value="F:GTPase activator activity"/>
    <property type="evidence" value="ECO:0007669"/>
    <property type="project" value="InterPro"/>
</dbReference>
<dbReference type="SUPFAM" id="SSF52047">
    <property type="entry name" value="RNI-like"/>
    <property type="match status" value="1"/>
</dbReference>
<dbReference type="InterPro" id="IPR032675">
    <property type="entry name" value="LRR_dom_sf"/>
</dbReference>
<dbReference type="AlphaFoldDB" id="A0AAX1EEZ3"/>
<dbReference type="EMBL" id="CP038254">
    <property type="protein sequence ID" value="QBR83612.1"/>
    <property type="molecule type" value="Genomic_DNA"/>
</dbReference>
<gene>
    <name evidence="1" type="ORF">E3983_04115</name>
</gene>
<dbReference type="Gene3D" id="3.80.10.10">
    <property type="entry name" value="Ribonuclease Inhibitor"/>
    <property type="match status" value="1"/>
</dbReference>
<dbReference type="Proteomes" id="UP000295517">
    <property type="component" value="Chromosome"/>
</dbReference>
<name>A0AAX1EEZ3_9GAMM</name>
<evidence type="ECO:0000313" key="1">
    <source>
        <dbReference type="EMBL" id="QBR83612.1"/>
    </source>
</evidence>
<dbReference type="RefSeq" id="WP_135059975.1">
    <property type="nucleotide sequence ID" value="NZ_CP038254.1"/>
</dbReference>
<dbReference type="InterPro" id="IPR027038">
    <property type="entry name" value="RanGap"/>
</dbReference>
<dbReference type="GO" id="GO:0006913">
    <property type="term" value="P:nucleocytoplasmic transport"/>
    <property type="evidence" value="ECO:0007669"/>
    <property type="project" value="TreeGrafter"/>
</dbReference>
<dbReference type="Pfam" id="PF13516">
    <property type="entry name" value="LRR_6"/>
    <property type="match status" value="1"/>
</dbReference>
<evidence type="ECO:0000313" key="2">
    <source>
        <dbReference type="Proteomes" id="UP000295517"/>
    </source>
</evidence>
<dbReference type="PANTHER" id="PTHR24113">
    <property type="entry name" value="RAN GTPASE-ACTIVATING PROTEIN 1"/>
    <property type="match status" value="1"/>
</dbReference>